<proteinExistence type="predicted"/>
<evidence type="ECO:0000313" key="2">
    <source>
        <dbReference type="Proteomes" id="UP001500307"/>
    </source>
</evidence>
<dbReference type="EMBL" id="BAABGU010000003">
    <property type="protein sequence ID" value="GAA4563681.1"/>
    <property type="molecule type" value="Genomic_DNA"/>
</dbReference>
<evidence type="ECO:0000313" key="1">
    <source>
        <dbReference type="EMBL" id="GAA4563681.1"/>
    </source>
</evidence>
<dbReference type="Proteomes" id="UP001500307">
    <property type="component" value="Unassembled WGS sequence"/>
</dbReference>
<reference evidence="2" key="1">
    <citation type="journal article" date="2019" name="Int. J. Syst. Evol. Microbiol.">
        <title>The Global Catalogue of Microorganisms (GCM) 10K type strain sequencing project: providing services to taxonomists for standard genome sequencing and annotation.</title>
        <authorList>
            <consortium name="The Broad Institute Genomics Platform"/>
            <consortium name="The Broad Institute Genome Sequencing Center for Infectious Disease"/>
            <person name="Wu L."/>
            <person name="Ma J."/>
        </authorList>
    </citation>
    <scope>NUCLEOTIDE SEQUENCE [LARGE SCALE GENOMIC DNA]</scope>
    <source>
        <strain evidence="2">JCM 3175</strain>
    </source>
</reference>
<name>A0ABP8S9S7_9ACTN</name>
<protein>
    <recommendedName>
        <fullName evidence="3">Lipoprotein</fullName>
    </recommendedName>
</protein>
<organism evidence="1 2">
    <name type="scientific">Micromonospora coerulea</name>
    <dbReference type="NCBI Taxonomy" id="47856"/>
    <lineage>
        <taxon>Bacteria</taxon>
        <taxon>Bacillati</taxon>
        <taxon>Actinomycetota</taxon>
        <taxon>Actinomycetes</taxon>
        <taxon>Micromonosporales</taxon>
        <taxon>Micromonosporaceae</taxon>
        <taxon>Micromonospora</taxon>
    </lineage>
</organism>
<evidence type="ECO:0008006" key="3">
    <source>
        <dbReference type="Google" id="ProtNLM"/>
    </source>
</evidence>
<dbReference type="PROSITE" id="PS51257">
    <property type="entry name" value="PROKAR_LIPOPROTEIN"/>
    <property type="match status" value="1"/>
</dbReference>
<dbReference type="RefSeq" id="WP_346116298.1">
    <property type="nucleotide sequence ID" value="NZ_BAABGU010000003.1"/>
</dbReference>
<gene>
    <name evidence="1" type="ORF">GCM10023176_08110</name>
</gene>
<keyword evidence="2" id="KW-1185">Reference proteome</keyword>
<sequence length="210" mass="21771">MLSNKILGGGFRRASALGLTIAIGIGALAGCSAGTTATHSASTSGGGSTNIGVPEGAAKEQATLAQEIKAEGGEKTAGAWRIAYIVEGAEPWYLADGGKQVLREPAAGETHHIEIIPIEAATGRIIPEVPIRLEVIDPSGKVVDAKELNFYYAEFFHYANNFAIPQAGTYTLRATLGAPTFLRHGEKGHEPALADGATATFTGVKLEPTT</sequence>
<accession>A0ABP8S9S7</accession>
<comment type="caution">
    <text evidence="1">The sequence shown here is derived from an EMBL/GenBank/DDBJ whole genome shotgun (WGS) entry which is preliminary data.</text>
</comment>
<dbReference type="Gene3D" id="2.60.40.2480">
    <property type="entry name" value="Periplasmic metal-binding protein Tp34-type"/>
    <property type="match status" value="1"/>
</dbReference>
<dbReference type="InterPro" id="IPR038482">
    <property type="entry name" value="Tp34-type_sf"/>
</dbReference>